<dbReference type="Proteomes" id="UP000664800">
    <property type="component" value="Unassembled WGS sequence"/>
</dbReference>
<sequence>MNRRTQLFKLSRESEKAWADYAAAINAMFPRAEATALLRHARPGHERRWRAIDAAMQRITHRKITEDDIF</sequence>
<comment type="caution">
    <text evidence="1">The sequence shown here is derived from an EMBL/GenBank/DDBJ whole genome shotgun (WGS) entry which is preliminary data.</text>
</comment>
<evidence type="ECO:0000313" key="1">
    <source>
        <dbReference type="EMBL" id="MBN8745513.1"/>
    </source>
</evidence>
<protein>
    <submittedName>
        <fullName evidence="1">Uncharacterized protein</fullName>
    </submittedName>
</protein>
<name>A0A8I1N083_THIA3</name>
<proteinExistence type="predicted"/>
<dbReference type="AlphaFoldDB" id="A0A8I1N083"/>
<dbReference type="EMBL" id="JAFKMR010000032">
    <property type="protein sequence ID" value="MBN8745513.1"/>
    <property type="molecule type" value="Genomic_DNA"/>
</dbReference>
<evidence type="ECO:0000313" key="2">
    <source>
        <dbReference type="Proteomes" id="UP000664800"/>
    </source>
</evidence>
<dbReference type="RefSeq" id="WP_276732328.1">
    <property type="nucleotide sequence ID" value="NZ_JAFKMR010000032.1"/>
</dbReference>
<reference evidence="1" key="1">
    <citation type="submission" date="2021-02" db="EMBL/GenBank/DDBJ databases">
        <title>Thiocyanate and organic carbon inputs drive convergent selection for specific autotrophic Afipia and Thiobacillus strains within complex microbiomes.</title>
        <authorList>
            <person name="Huddy R.J."/>
            <person name="Sachdeva R."/>
            <person name="Kadzinga F."/>
            <person name="Kantor R.S."/>
            <person name="Harrison S.T.L."/>
            <person name="Banfield J.F."/>
        </authorList>
    </citation>
    <scope>NUCLEOTIDE SEQUENCE</scope>
    <source>
        <strain evidence="1">SCN18_13_7_16_R3_B_64_19</strain>
    </source>
</reference>
<accession>A0A8I1N083</accession>
<gene>
    <name evidence="1" type="ORF">J0I24_14605</name>
</gene>
<organism evidence="1 2">
    <name type="scientific">Thiomonas arsenitoxydans (strain DSM 22701 / CIP 110005 / 3As)</name>
    <dbReference type="NCBI Taxonomy" id="426114"/>
    <lineage>
        <taxon>Bacteria</taxon>
        <taxon>Pseudomonadati</taxon>
        <taxon>Pseudomonadota</taxon>
        <taxon>Betaproteobacteria</taxon>
        <taxon>Burkholderiales</taxon>
        <taxon>Thiomonas</taxon>
    </lineage>
</organism>